<comment type="similarity">
    <text evidence="1 7 8">Belongs to the universal ribosomal protein uS11 family.</text>
</comment>
<keyword evidence="3 7" id="KW-0694">RNA-binding</keyword>
<evidence type="ECO:0000256" key="5">
    <source>
        <dbReference type="ARBA" id="ARBA00023274"/>
    </source>
</evidence>
<evidence type="ECO:0000256" key="9">
    <source>
        <dbReference type="SAM" id="MobiDB-lite"/>
    </source>
</evidence>
<dbReference type="InterPro" id="IPR001971">
    <property type="entry name" value="Ribosomal_uS11"/>
</dbReference>
<dbReference type="GO" id="GO:0005840">
    <property type="term" value="C:ribosome"/>
    <property type="evidence" value="ECO:0007669"/>
    <property type="project" value="UniProtKB-KW"/>
</dbReference>
<comment type="caution">
    <text evidence="10">The sequence shown here is derived from an EMBL/GenBank/DDBJ whole genome shotgun (WGS) entry which is preliminary data.</text>
</comment>
<sequence length="202" mass="20592">MAEETKKKTAPKKEAKPEAAADAAKPAGEAGAAKPAKKAAPAAEGAAEAPKAGAAPEGPVAAAAPTAAELLADDLSGKKIIKAKGAKNISNGIANILATFNNTQVCITDMQGNILGWSSAGRVGFKGSRKSTAYAAQQVAQDAARQAMAHGMREVEVRVKGPGSGRESAIRALQAIGLEVSVIKDVTPVPHNGCRPRKKRRV</sequence>
<dbReference type="OrthoDB" id="9806415at2"/>
<dbReference type="Proteomes" id="UP000003688">
    <property type="component" value="Unassembled WGS sequence"/>
</dbReference>
<dbReference type="GO" id="GO:0019843">
    <property type="term" value="F:rRNA binding"/>
    <property type="evidence" value="ECO:0007669"/>
    <property type="project" value="UniProtKB-UniRule"/>
</dbReference>
<comment type="function">
    <text evidence="7">Located on the platform of the 30S subunit, it bridges several disparate RNA helices of the 16S rRNA. Forms part of the Shine-Dalgarno cleft in the 70S ribosome.</text>
</comment>
<dbReference type="RefSeq" id="WP_007414604.1">
    <property type="nucleotide sequence ID" value="NZ_ABOX02000010.1"/>
</dbReference>
<keyword evidence="4 7" id="KW-0689">Ribosomal protein</keyword>
<name>B9XFK8_PEDPL</name>
<keyword evidence="2 7" id="KW-0699">rRNA-binding</keyword>
<dbReference type="GO" id="GO:0003735">
    <property type="term" value="F:structural constituent of ribosome"/>
    <property type="evidence" value="ECO:0007669"/>
    <property type="project" value="InterPro"/>
</dbReference>
<keyword evidence="5 7" id="KW-0687">Ribonucleoprotein</keyword>
<evidence type="ECO:0000313" key="11">
    <source>
        <dbReference type="Proteomes" id="UP000003688"/>
    </source>
</evidence>
<dbReference type="SUPFAM" id="SSF53137">
    <property type="entry name" value="Translational machinery components"/>
    <property type="match status" value="1"/>
</dbReference>
<evidence type="ECO:0000256" key="8">
    <source>
        <dbReference type="RuleBase" id="RU003629"/>
    </source>
</evidence>
<comment type="subunit">
    <text evidence="7">Part of the 30S ribosomal subunit. Interacts with proteins S7 and S18. Binds to IF-3.</text>
</comment>
<feature type="compositionally biased region" description="Basic and acidic residues" evidence="9">
    <location>
        <begin position="1"/>
        <end position="19"/>
    </location>
</feature>
<evidence type="ECO:0000313" key="10">
    <source>
        <dbReference type="EMBL" id="EEF61372.1"/>
    </source>
</evidence>
<dbReference type="InterPro" id="IPR019981">
    <property type="entry name" value="Ribosomal_uS11_bac-type"/>
</dbReference>
<proteinExistence type="inferred from homology"/>
<dbReference type="AlphaFoldDB" id="B9XFK8"/>
<dbReference type="InterPro" id="IPR018102">
    <property type="entry name" value="Ribosomal_uS11_CS"/>
</dbReference>
<dbReference type="InterPro" id="IPR036967">
    <property type="entry name" value="Ribosomal_uS11_sf"/>
</dbReference>
<feature type="region of interest" description="Disordered" evidence="9">
    <location>
        <begin position="1"/>
        <end position="60"/>
    </location>
</feature>
<evidence type="ECO:0000256" key="6">
    <source>
        <dbReference type="ARBA" id="ARBA00035160"/>
    </source>
</evidence>
<dbReference type="PROSITE" id="PS00054">
    <property type="entry name" value="RIBOSOMAL_S11"/>
    <property type="match status" value="1"/>
</dbReference>
<evidence type="ECO:0000256" key="4">
    <source>
        <dbReference type="ARBA" id="ARBA00022980"/>
    </source>
</evidence>
<keyword evidence="11" id="KW-1185">Reference proteome</keyword>
<organism evidence="10 11">
    <name type="scientific">Pedosphaera parvula (strain Ellin514)</name>
    <dbReference type="NCBI Taxonomy" id="320771"/>
    <lineage>
        <taxon>Bacteria</taxon>
        <taxon>Pseudomonadati</taxon>
        <taxon>Verrucomicrobiota</taxon>
        <taxon>Pedosphaerae</taxon>
        <taxon>Pedosphaerales</taxon>
        <taxon>Pedosphaeraceae</taxon>
        <taxon>Pedosphaera</taxon>
    </lineage>
</organism>
<evidence type="ECO:0000256" key="2">
    <source>
        <dbReference type="ARBA" id="ARBA00022730"/>
    </source>
</evidence>
<dbReference type="PANTHER" id="PTHR11759">
    <property type="entry name" value="40S RIBOSOMAL PROTEIN S14/30S RIBOSOMAL PROTEIN S11"/>
    <property type="match status" value="1"/>
</dbReference>
<dbReference type="NCBIfam" id="TIGR03632">
    <property type="entry name" value="uS11_bact"/>
    <property type="match status" value="1"/>
</dbReference>
<dbReference type="GO" id="GO:0006412">
    <property type="term" value="P:translation"/>
    <property type="evidence" value="ECO:0007669"/>
    <property type="project" value="UniProtKB-UniRule"/>
</dbReference>
<evidence type="ECO:0000256" key="7">
    <source>
        <dbReference type="HAMAP-Rule" id="MF_01310"/>
    </source>
</evidence>
<dbReference type="EMBL" id="ABOX02000010">
    <property type="protein sequence ID" value="EEF61372.1"/>
    <property type="molecule type" value="Genomic_DNA"/>
</dbReference>
<reference evidence="10 11" key="1">
    <citation type="journal article" date="2011" name="J. Bacteriol.">
        <title>Genome sequence of 'Pedosphaera parvula' Ellin514, an aerobic Verrucomicrobial isolate from pasture soil.</title>
        <authorList>
            <person name="Kant R."/>
            <person name="van Passel M.W."/>
            <person name="Sangwan P."/>
            <person name="Palva A."/>
            <person name="Lucas S."/>
            <person name="Copeland A."/>
            <person name="Lapidus A."/>
            <person name="Glavina Del Rio T."/>
            <person name="Dalin E."/>
            <person name="Tice H."/>
            <person name="Bruce D."/>
            <person name="Goodwin L."/>
            <person name="Pitluck S."/>
            <person name="Chertkov O."/>
            <person name="Larimer F.W."/>
            <person name="Land M.L."/>
            <person name="Hauser L."/>
            <person name="Brettin T.S."/>
            <person name="Detter J.C."/>
            <person name="Han S."/>
            <person name="de Vos W.M."/>
            <person name="Janssen P.H."/>
            <person name="Smidt H."/>
        </authorList>
    </citation>
    <scope>NUCLEOTIDE SEQUENCE [LARGE SCALE GENOMIC DNA]</scope>
    <source>
        <strain evidence="10 11">Ellin514</strain>
    </source>
</reference>
<accession>B9XFK8</accession>
<dbReference type="GO" id="GO:1990904">
    <property type="term" value="C:ribonucleoprotein complex"/>
    <property type="evidence" value="ECO:0007669"/>
    <property type="project" value="UniProtKB-KW"/>
</dbReference>
<evidence type="ECO:0000256" key="1">
    <source>
        <dbReference type="ARBA" id="ARBA00006194"/>
    </source>
</evidence>
<feature type="compositionally biased region" description="Low complexity" evidence="9">
    <location>
        <begin position="20"/>
        <end position="60"/>
    </location>
</feature>
<evidence type="ECO:0000256" key="3">
    <source>
        <dbReference type="ARBA" id="ARBA00022884"/>
    </source>
</evidence>
<dbReference type="Pfam" id="PF00411">
    <property type="entry name" value="Ribosomal_S11"/>
    <property type="match status" value="1"/>
</dbReference>
<gene>
    <name evidence="7" type="primary">rpsK</name>
    <name evidence="10" type="ORF">Cflav_PD4393</name>
</gene>
<dbReference type="HAMAP" id="MF_01310">
    <property type="entry name" value="Ribosomal_uS11"/>
    <property type="match status" value="1"/>
</dbReference>
<dbReference type="FunFam" id="3.30.420.80:FF:000010">
    <property type="entry name" value="30S ribosomal protein S11"/>
    <property type="match status" value="1"/>
</dbReference>
<dbReference type="NCBIfam" id="NF003698">
    <property type="entry name" value="PRK05309.1"/>
    <property type="match status" value="1"/>
</dbReference>
<dbReference type="STRING" id="320771.Cflav_PD4393"/>
<dbReference type="Gene3D" id="3.30.420.80">
    <property type="entry name" value="Ribosomal protein S11"/>
    <property type="match status" value="1"/>
</dbReference>
<protein>
    <recommendedName>
        <fullName evidence="6 7">Small ribosomal subunit protein uS11</fullName>
    </recommendedName>
</protein>